<dbReference type="AlphaFoldDB" id="S7KM10"/>
<gene>
    <name evidence="1" type="ORF">CP10139811_1547</name>
</gene>
<dbReference type="PATRIC" id="fig|1238237.3.peg.151"/>
<dbReference type="HOGENOM" id="CLU_543698_0_0_0"/>
<evidence type="ECO:0000313" key="2">
    <source>
        <dbReference type="Proteomes" id="UP000016200"/>
    </source>
</evidence>
<sequence length="501" mass="58488">MNRPTSKEKALPMSMHALKNILGNENHEKLLKEGKVVPQEGITHLGIDLSDMELRIVEGILKAFAETQNRGNAAPIPREELERGYGDIGLPKTFDNIQNLPRIHLTQKKLFNLAGIKENSIADKERAVNALFDISQKKYQIYYSRLAHNENGEPSKNRFGRWEKEFVTGVGTLFNIYQVFSEESKQLRYYEIYPNPAFLDQIESYFVLIPYEWRKEVKKVAGGKRISFSTYLFLLYLRYQYEVRRRSKKASLPNELSEHWEKIAQAIRISPSNMKEHKKRVHKTLITAYDMAKTLGYIVDYECAGDVHVLTFNTEKYLPSSGEQISRTNQSAETKTTRDEKSEMFEFFYKEKRAVDPNCEIPEDRKRVAQINSIGNILKKRPKQEFCDVVSWGLRHKFWCSKISSPNRLRYHFDDIFAEMQNSVPGYDRIGKRKRIAERLHKIMKNKNPQRTFEILSSVVEIGDGLYSDVIHYSEDRFKSKLIATLEKWGFESVDIVDLKK</sequence>
<organism evidence="1 2">
    <name type="scientific">Chlamydia ibidis</name>
    <dbReference type="NCBI Taxonomy" id="1405396"/>
    <lineage>
        <taxon>Bacteria</taxon>
        <taxon>Pseudomonadati</taxon>
        <taxon>Chlamydiota</taxon>
        <taxon>Chlamydiia</taxon>
        <taxon>Chlamydiales</taxon>
        <taxon>Chlamydiaceae</taxon>
        <taxon>Chlamydia/Chlamydophila group</taxon>
        <taxon>Chlamydia</taxon>
    </lineage>
</organism>
<dbReference type="eggNOG" id="ENOG502ZXQV">
    <property type="taxonomic scope" value="Bacteria"/>
</dbReference>
<accession>S7KM10</accession>
<dbReference type="Proteomes" id="UP000016200">
    <property type="component" value="Unassembled WGS sequence"/>
</dbReference>
<dbReference type="OrthoDB" id="9989924at2"/>
<comment type="caution">
    <text evidence="1">The sequence shown here is derived from an EMBL/GenBank/DDBJ whole genome shotgun (WGS) entry which is preliminary data.</text>
</comment>
<proteinExistence type="predicted"/>
<reference evidence="1 2" key="1">
    <citation type="submission" date="2013-04" db="EMBL/GenBank/DDBJ databases">
        <title>Genome sequence of Chlamydia psittaci 10-1398/11.</title>
        <authorList>
            <person name="Huot-Creasy H."/>
            <person name="McCracken C.L."/>
            <person name="Humphries M."/>
            <person name="Sachse K."/>
            <person name="Laroucau K."/>
            <person name="Bavoil P."/>
            <person name="Myers G.S."/>
        </authorList>
    </citation>
    <scope>NUCLEOTIDE SEQUENCE [LARGE SCALE GENOMIC DNA]</scope>
    <source>
        <strain evidence="1 2">10_1398_11</strain>
    </source>
</reference>
<protein>
    <submittedName>
        <fullName evidence="1">Uncharacterized protein</fullName>
    </submittedName>
</protein>
<dbReference type="RefSeq" id="WP_020369950.1">
    <property type="nucleotide sequence ID" value="NZ_KE360166.1"/>
</dbReference>
<evidence type="ECO:0000313" key="1">
    <source>
        <dbReference type="EMBL" id="EPP35485.1"/>
    </source>
</evidence>
<name>S7KM10_9CHLA</name>
<dbReference type="EMBL" id="ATNB01000051">
    <property type="protein sequence ID" value="EPP35485.1"/>
    <property type="molecule type" value="Genomic_DNA"/>
</dbReference>